<feature type="compositionally biased region" description="Low complexity" evidence="3">
    <location>
        <begin position="494"/>
        <end position="509"/>
    </location>
</feature>
<evidence type="ECO:0000256" key="4">
    <source>
        <dbReference type="SAM" id="Phobius"/>
    </source>
</evidence>
<accession>A0AA40DPX7</accession>
<keyword evidence="2" id="KW-0408">Iron</keyword>
<evidence type="ECO:0000313" key="6">
    <source>
        <dbReference type="EMBL" id="KAK0711230.1"/>
    </source>
</evidence>
<evidence type="ECO:0008006" key="8">
    <source>
        <dbReference type="Google" id="ProtNLM"/>
    </source>
</evidence>
<proteinExistence type="predicted"/>
<feature type="signal peptide" evidence="5">
    <location>
        <begin position="1"/>
        <end position="19"/>
    </location>
</feature>
<organism evidence="6 7">
    <name type="scientific">Lasiosphaeris hirsuta</name>
    <dbReference type="NCBI Taxonomy" id="260670"/>
    <lineage>
        <taxon>Eukaryota</taxon>
        <taxon>Fungi</taxon>
        <taxon>Dikarya</taxon>
        <taxon>Ascomycota</taxon>
        <taxon>Pezizomycotina</taxon>
        <taxon>Sordariomycetes</taxon>
        <taxon>Sordariomycetidae</taxon>
        <taxon>Sordariales</taxon>
        <taxon>Lasiosphaeriaceae</taxon>
        <taxon>Lasiosphaeris</taxon>
    </lineage>
</organism>
<dbReference type="SUPFAM" id="SSF50965">
    <property type="entry name" value="Galactose oxidase, central domain"/>
    <property type="match status" value="1"/>
</dbReference>
<dbReference type="Proteomes" id="UP001172102">
    <property type="component" value="Unassembled WGS sequence"/>
</dbReference>
<keyword evidence="1" id="KW-0677">Repeat</keyword>
<keyword evidence="4" id="KW-1133">Transmembrane helix</keyword>
<dbReference type="EMBL" id="JAUKUA010000005">
    <property type="protein sequence ID" value="KAK0711230.1"/>
    <property type="molecule type" value="Genomic_DNA"/>
</dbReference>
<name>A0AA40DPX7_9PEZI</name>
<feature type="region of interest" description="Disordered" evidence="3">
    <location>
        <begin position="487"/>
        <end position="555"/>
    </location>
</feature>
<keyword evidence="5" id="KW-0732">Signal</keyword>
<sequence>MVWISFGLLPLVLFVDGSAAQLDPIKNFCRRFGHQTAVIDRKLYIDGGFINYNPLSQYPANYTNLDVTGSGGMPQLYANLSKNNTIPTVNGGTLWVDDVNKRFYLFGGEFAQNPPAPFFTLWSFDTINKEWVSFGTPGHPTVNGISYGAGASVSERGEGYYYGGWMSNNSILGWPGPPIASSNMIKYDMATNSFFNITGPDSVRRAGGSMVFIPIGDGGMLVYFGGVQDLYFNGTTTGQPMEEIFLFDVLSSKWYTQNATGDVPPMRRRFCAGAAWARDQSSYNIYLYGGSGMPPETAGFDDVYILSIPSFQWIKMYPDTNGTGQYPHHSLSCNVIDGAQLIIIGGTFPLSDQCDVPDQFGSHNLDMGQQNPDKASWKLFRSNLTSYAVPGIIISAVGGSAAGGATKTAPATGFSNPDLQVLMTRKANIAVRTPTRPIATATNTSDASERIHLSNGAIAGIVVGAGSALIAALMGCFWFIHRHRRRSREAGPITPSGTGAGAETASSAGVRAMTSFSGPWSRRSTANTASYAPSRNSSLPISPFQRQPSSAFRGPPAELEAQPVPGSNVWHPPDGLTYELVNTRHAVSPSLYGGSSGSGSGEPHTKIDSEGRLWVRVPSPVVGHTSTGNPGDTGIGAGGGTGTGTGITGTGDSVSSGSPGWDAVVARTHQTHQTYYHR</sequence>
<feature type="chain" id="PRO_5041236027" description="Kelch repeat-containing protein" evidence="5">
    <location>
        <begin position="20"/>
        <end position="678"/>
    </location>
</feature>
<reference evidence="6" key="1">
    <citation type="submission" date="2023-06" db="EMBL/GenBank/DDBJ databases">
        <title>Genome-scale phylogeny and comparative genomics of the fungal order Sordariales.</title>
        <authorList>
            <consortium name="Lawrence Berkeley National Laboratory"/>
            <person name="Hensen N."/>
            <person name="Bonometti L."/>
            <person name="Westerberg I."/>
            <person name="Brannstrom I.O."/>
            <person name="Guillou S."/>
            <person name="Cros-Aarteil S."/>
            <person name="Calhoun S."/>
            <person name="Haridas S."/>
            <person name="Kuo A."/>
            <person name="Mondo S."/>
            <person name="Pangilinan J."/>
            <person name="Riley R."/>
            <person name="Labutti K."/>
            <person name="Andreopoulos B."/>
            <person name="Lipzen A."/>
            <person name="Chen C."/>
            <person name="Yanf M."/>
            <person name="Daum C."/>
            <person name="Ng V."/>
            <person name="Clum A."/>
            <person name="Steindorff A."/>
            <person name="Ohm R."/>
            <person name="Martin F."/>
            <person name="Silar P."/>
            <person name="Natvig D."/>
            <person name="Lalanne C."/>
            <person name="Gautier V."/>
            <person name="Ament-Velasquez S.L."/>
            <person name="Kruys A."/>
            <person name="Hutchinson M.I."/>
            <person name="Powell A.J."/>
            <person name="Barry K."/>
            <person name="Miller A.N."/>
            <person name="Grigoriev I.V."/>
            <person name="Debuchy R."/>
            <person name="Gladieux P."/>
            <person name="Thoren M.H."/>
            <person name="Johannesson H."/>
        </authorList>
    </citation>
    <scope>NUCLEOTIDE SEQUENCE</scope>
    <source>
        <strain evidence="6">SMH4607-1</strain>
    </source>
</reference>
<comment type="caution">
    <text evidence="6">The sequence shown here is derived from an EMBL/GenBank/DDBJ whole genome shotgun (WGS) entry which is preliminary data.</text>
</comment>
<evidence type="ECO:0000313" key="7">
    <source>
        <dbReference type="Proteomes" id="UP001172102"/>
    </source>
</evidence>
<dbReference type="InterPro" id="IPR015915">
    <property type="entry name" value="Kelch-typ_b-propeller"/>
</dbReference>
<dbReference type="Gene3D" id="2.120.10.80">
    <property type="entry name" value="Kelch-type beta propeller"/>
    <property type="match status" value="1"/>
</dbReference>
<dbReference type="Pfam" id="PF24681">
    <property type="entry name" value="Kelch_KLHDC2_KLHL20_DRC7"/>
    <property type="match status" value="1"/>
</dbReference>
<feature type="compositionally biased region" description="Low complexity" evidence="3">
    <location>
        <begin position="650"/>
        <end position="660"/>
    </location>
</feature>
<evidence type="ECO:0000256" key="2">
    <source>
        <dbReference type="ARBA" id="ARBA00023004"/>
    </source>
</evidence>
<evidence type="ECO:0000256" key="3">
    <source>
        <dbReference type="SAM" id="MobiDB-lite"/>
    </source>
</evidence>
<feature type="compositionally biased region" description="Polar residues" evidence="3">
    <location>
        <begin position="514"/>
        <end position="550"/>
    </location>
</feature>
<feature type="transmembrane region" description="Helical" evidence="4">
    <location>
        <begin position="457"/>
        <end position="480"/>
    </location>
</feature>
<evidence type="ECO:0000256" key="1">
    <source>
        <dbReference type="ARBA" id="ARBA00022737"/>
    </source>
</evidence>
<protein>
    <recommendedName>
        <fullName evidence="8">Kelch repeat-containing protein</fullName>
    </recommendedName>
</protein>
<gene>
    <name evidence="6" type="ORF">B0H67DRAFT_602045</name>
</gene>
<dbReference type="PANTHER" id="PTHR47435:SF4">
    <property type="entry name" value="KELCH REPEAT PROTEIN (AFU_ORTHOLOGUE AFUA_5G12780)"/>
    <property type="match status" value="1"/>
</dbReference>
<evidence type="ECO:0000256" key="5">
    <source>
        <dbReference type="SAM" id="SignalP"/>
    </source>
</evidence>
<feature type="region of interest" description="Disordered" evidence="3">
    <location>
        <begin position="622"/>
        <end position="660"/>
    </location>
</feature>
<dbReference type="AlphaFoldDB" id="A0AA40DPX7"/>
<dbReference type="GO" id="GO:0019760">
    <property type="term" value="P:glucosinolate metabolic process"/>
    <property type="evidence" value="ECO:0007669"/>
    <property type="project" value="UniProtKB-ARBA"/>
</dbReference>
<keyword evidence="4" id="KW-0812">Transmembrane</keyword>
<dbReference type="InterPro" id="IPR011043">
    <property type="entry name" value="Gal_Oxase/kelch_b-propeller"/>
</dbReference>
<keyword evidence="7" id="KW-1185">Reference proteome</keyword>
<keyword evidence="4" id="KW-0472">Membrane</keyword>
<dbReference type="PANTHER" id="PTHR47435">
    <property type="entry name" value="KELCH REPEAT PROTEIN (AFU_ORTHOLOGUE AFUA_5G12780)"/>
    <property type="match status" value="1"/>
</dbReference>
<feature type="compositionally biased region" description="Gly residues" evidence="3">
    <location>
        <begin position="631"/>
        <end position="649"/>
    </location>
</feature>